<accession>A0A1K0G2T2</accession>
<dbReference type="GO" id="GO:0004521">
    <property type="term" value="F:RNA endonuclease activity"/>
    <property type="evidence" value="ECO:0007669"/>
    <property type="project" value="InterPro"/>
</dbReference>
<keyword evidence="5" id="KW-0456">Lyase</keyword>
<evidence type="ECO:0000256" key="6">
    <source>
        <dbReference type="SAM" id="SignalP"/>
    </source>
</evidence>
<dbReference type="Gene3D" id="3.10.450.30">
    <property type="entry name" value="Microbial ribonucleases"/>
    <property type="match status" value="1"/>
</dbReference>
<keyword evidence="1" id="KW-0540">Nuclease</keyword>
<dbReference type="GO" id="GO:0003723">
    <property type="term" value="F:RNA binding"/>
    <property type="evidence" value="ECO:0007669"/>
    <property type="project" value="InterPro"/>
</dbReference>
<evidence type="ECO:0000313" key="8">
    <source>
        <dbReference type="Proteomes" id="UP000179920"/>
    </source>
</evidence>
<evidence type="ECO:0000256" key="3">
    <source>
        <dbReference type="ARBA" id="ARBA00022801"/>
    </source>
</evidence>
<keyword evidence="3" id="KW-0378">Hydrolase</keyword>
<keyword evidence="6" id="KW-0732">Signal</keyword>
<keyword evidence="2" id="KW-0255">Endonuclease</keyword>
<dbReference type="OrthoDB" id="5425539at2759"/>
<feature type="chain" id="PRO_5009664076" evidence="6">
    <location>
        <begin position="20"/>
        <end position="136"/>
    </location>
</feature>
<evidence type="ECO:0000256" key="4">
    <source>
        <dbReference type="ARBA" id="ARBA00023157"/>
    </source>
</evidence>
<evidence type="ECO:0000256" key="1">
    <source>
        <dbReference type="ARBA" id="ARBA00022722"/>
    </source>
</evidence>
<dbReference type="PANTHER" id="PTHR42104">
    <property type="entry name" value="EXTRACELLULAR GUANYL-SPECIFIC RIBONUCLEASE RNTA (AFU_ORTHOLOGUE AFUA_4G03230)"/>
    <property type="match status" value="1"/>
</dbReference>
<dbReference type="SUPFAM" id="SSF53933">
    <property type="entry name" value="Microbial ribonucleases"/>
    <property type="match status" value="1"/>
</dbReference>
<dbReference type="Proteomes" id="UP000179920">
    <property type="component" value="Chromosome V"/>
</dbReference>
<evidence type="ECO:0000256" key="2">
    <source>
        <dbReference type="ARBA" id="ARBA00022759"/>
    </source>
</evidence>
<dbReference type="AlphaFoldDB" id="A0A1K0G2T2"/>
<dbReference type="GO" id="GO:0016787">
    <property type="term" value="F:hydrolase activity"/>
    <property type="evidence" value="ECO:0007669"/>
    <property type="project" value="UniProtKB-KW"/>
</dbReference>
<evidence type="ECO:0000313" key="7">
    <source>
        <dbReference type="EMBL" id="SAM81710.1"/>
    </source>
</evidence>
<dbReference type="InterPro" id="IPR000026">
    <property type="entry name" value="N1-like"/>
</dbReference>
<protein>
    <submittedName>
        <fullName evidence="7">Related to ribonuclease T1</fullName>
    </submittedName>
</protein>
<reference evidence="8" key="1">
    <citation type="submission" date="2016-04" db="EMBL/GenBank/DDBJ databases">
        <authorList>
            <person name="Guldener U."/>
            <person name="Guldener U."/>
        </authorList>
    </citation>
    <scope>NUCLEOTIDE SEQUENCE [LARGE SCALE GENOMIC DNA]</scope>
    <source>
        <strain evidence="8">UB2112</strain>
    </source>
</reference>
<dbReference type="InterPro" id="IPR016191">
    <property type="entry name" value="Ribonuclease/ribotoxin"/>
</dbReference>
<dbReference type="GO" id="GO:0016829">
    <property type="term" value="F:lyase activity"/>
    <property type="evidence" value="ECO:0007669"/>
    <property type="project" value="UniProtKB-KW"/>
</dbReference>
<proteinExistence type="predicted"/>
<keyword evidence="4" id="KW-1015">Disulfide bond</keyword>
<dbReference type="EMBL" id="LT558121">
    <property type="protein sequence ID" value="SAM81710.1"/>
    <property type="molecule type" value="Genomic_DNA"/>
</dbReference>
<sequence>MKLFAIASTLLAAAGLVAACEMPPSTNCGGNVYQYSDIQTAVQAGLQDATSGDRPDNYPHSYYDEASEGNELCCGSGPWSEFPLVYNGPYYSSEDNYVSPGADRVIYQTNSGEYCATVTHTGAASYNGFTQYHDSN</sequence>
<feature type="signal peptide" evidence="6">
    <location>
        <begin position="1"/>
        <end position="19"/>
    </location>
</feature>
<gene>
    <name evidence="7" type="ORF">UBRO_03174</name>
</gene>
<dbReference type="Pfam" id="PF00545">
    <property type="entry name" value="Ribonuclease"/>
    <property type="match status" value="1"/>
</dbReference>
<organism evidence="7 8">
    <name type="scientific">Ustilago bromivora</name>
    <dbReference type="NCBI Taxonomy" id="307758"/>
    <lineage>
        <taxon>Eukaryota</taxon>
        <taxon>Fungi</taxon>
        <taxon>Dikarya</taxon>
        <taxon>Basidiomycota</taxon>
        <taxon>Ustilaginomycotina</taxon>
        <taxon>Ustilaginomycetes</taxon>
        <taxon>Ustilaginales</taxon>
        <taxon>Ustilaginaceae</taxon>
        <taxon>Ustilago</taxon>
    </lineage>
</organism>
<name>A0A1K0G2T2_9BASI</name>
<evidence type="ECO:0000256" key="5">
    <source>
        <dbReference type="ARBA" id="ARBA00023239"/>
    </source>
</evidence>
<dbReference type="PROSITE" id="PS51257">
    <property type="entry name" value="PROKAR_LIPOPROTEIN"/>
    <property type="match status" value="1"/>
</dbReference>
<dbReference type="PANTHER" id="PTHR42104:SF1">
    <property type="entry name" value="EXTRACELLULAR GUANYL-SPECIFIC RIBONUCLEASE RNTA (AFU_ORTHOLOGUE AFUA_4G03230)"/>
    <property type="match status" value="1"/>
</dbReference>